<name>A0A6C0B5H7_9ZZZZ</name>
<dbReference type="EMBL" id="MN739061">
    <property type="protein sequence ID" value="QHS86733.1"/>
    <property type="molecule type" value="Genomic_DNA"/>
</dbReference>
<accession>A0A6C0B5H7</accession>
<organism evidence="1">
    <name type="scientific">viral metagenome</name>
    <dbReference type="NCBI Taxonomy" id="1070528"/>
    <lineage>
        <taxon>unclassified sequences</taxon>
        <taxon>metagenomes</taxon>
        <taxon>organismal metagenomes</taxon>
    </lineage>
</organism>
<evidence type="ECO:0000313" key="1">
    <source>
        <dbReference type="EMBL" id="QHS86733.1"/>
    </source>
</evidence>
<proteinExistence type="predicted"/>
<sequence length="2371" mass="277579">MSLLTKIEQLSNKEKVFIFCNNENTPELFNTKVISISDESRFIVFVSRKNKIKIGVKIVRNNINYSKFNKKSKCQVITDLVSEKNEVEFESLSLQKKLKKQKQLEKTLTLQKSALPEIKVTAGNYAVNKVKTTIQQNLKTYIKKLIEIDKTYRGFVELLNKENPYNSSRDAHIFIDMIPDKKKLLEIQQIINLEYQPILKNLLDNNFNLTNIAPIIIDKKKIFVRDENDDITLKKTNEQFNNTFLIKNLLKLHDSGNDPYDIGDIPLELNLTRNFIKQGEQPIHVKSYIDFIRKLNGHEGVNLETELNAEFTESSEGTVISYDPPHLSYLTPQKGYINNMFYPVTVKHTTNLFRRSYKSDNNLNTGCATLAFNEEGQFTLTRENSNKITYRKSNEAIYYLKDVYDDVKIGNTKTCNGTNKSGDIFYLGKDFKSSELNKSQSTPPKKISIYDGEEVLVCGFFIHSPNDYNRLIGSKEIYNEETNSKEYSSLYTNYKTLVDINKKNSKKPIKIIENITNFSLVNYSNYNPDYDYFVLIGSVDPGETKNKLSRKEWVQNIKHVAPTLKQIFNILNSETDDIRGIPDIEMLLNKYYFSFSQFPQTPFINVLKNKIYENNKTTKELSRDHHKNSLNLKNQSDITNKLFRELIRNEEDVFPFLDFLNDYTLKKTVHKKLLKKLYGFISGKKLKTMTNIEEQISQLVRRNFKKNLLNNLDEDIFEQIKQYSNKIHKSKLVYQNSVFSPRVTEYISDNSKNDYLSKNILKAVIELANLYKIKNIIREEEEKYDFNMDKKIKEMQQEIDNIIHTYEEERERQIDFLKRCRGVRITKEYTSIRQVNKDNISNVYRDLKYDTLYSDLNSLFTIIGDAYTVNSLGIRQFKLINEDTREAFEALLLKKYLYLDKKNIGEKLIEVIEFYDKFRFNLEDPNMDDILHLLENYDDQNKKMFYNLKIAAYHLRNSIKPDDIALLETRNNKYLFKRSGTIWHIVTEEEFTETTKAFIHDDKNILKLKTDELEELFKKIRPPSKETQPYCINVEQYSIPIELYNLIADISNKKIFIKNCQTIIKYKNSIADNIDNKIKDVEKKFTLQKLKLKKEQLPNIVISKEKKMSLIPKSVITKYLDIFKIRDFDTRMQTLLEFVELYGINYCLADSCEELEKSSETSNSYYYNSGKFVMKLCCKHDMCYKDFRYKTNVARNEILEKMKVDYGVVEGDTYICKLCGTTIGDIKYSSFEGFGAANALIMFREEDRGEENIELYEEDLSIRNEKEFYSKYTKNPELLALKYIISELGITLTDIDLNFILSEVDALSVGKLYDNFIKTNIIKKSMIKIFKFTQTLNSKKEGAAAAEGAGDKKKKKKKKKQSGVLVGGTIINTKIQGNVFEKLKKGNFAKKIKQDNPTDYSNLENVFTQALKDEITKFNNAHPDSTIPLDEDLLLKNIGDINKLLQFLNKVEDANIIIVVLLANIQQLFNMYIRGYKFIMALKYLIVVLQYSLPEYKINPYLMISKNPSLRGSGKNYLIQNLYYSRDYIIRSIFDIIETTLANKKTSKGFYIKKIISLFDNILGAGLKFSPVPKGKVSKETKKQMFLNNLIIFENVDIDSIGSKKKKLKEIYNFFTEKIKTETNDIVAQVDFINSLKTKRISYEHEREFKEDFTLKWNEFLPAIETGKLIKVDLTGTYQINETTVVSIYNLNKHLSKLCNNYILLVNKLFNVINTYDDMTYYNYTSSEIFSNINFTFTDYFNLENFESHKIEYPAYLIEESPQKEEFKECITDLRKILNHMNLLNTKLSYQRTEIDSPIYIMTNNNNYVRNLQEYTDFDILYEDKSLIYYINRLKLLFTTYYINVAKHLDPNDTTIIDKTRVFKTIKDPNNDIILKVLQEQLKNPIGDDTKDGDESEEEGYEGPAFNLISQYTELIGEKRNIIIEEILKRSPDDELGDTSVFFMGDNEGTYNIDMETGEFKEKIEYNIENDYIQKDIPTIKAIIKTIESKIYKLYDTGDRSTSFTADITFENNYILTINKINTFLQHIFTTRGDSIYDITDLSDIINLEDVDIQSITEYWDELNSISFVSNIGTTHEGILSNLQDKSKLLFTDIFIENNHQLDKFYSEKLEEIENDLRIILFEDEIEKEQIFYQEKFKSDNEQNTLKIFIYLLKFLICKSLMVYKNYKNNILIDLEKDRNITKTSLDTEDNTNISDIYSTRYGAILELSTISNLDEYKNDYDDICKNICLIIGLLNENSLTTAQNVAFIKDLTVKLLYLINILFSSNNDYTKIINMLFMDEVDTIFETFKTRQYDIQNYMNIKKTKGNQNRKRQFDKKTDEDKLSHKLYRRFNLGKILDLNDNVYKETTVVSETVTEEDGYSMGDANADTF</sequence>
<reference evidence="1" key="1">
    <citation type="journal article" date="2020" name="Nature">
        <title>Giant virus diversity and host interactions through global metagenomics.</title>
        <authorList>
            <person name="Schulz F."/>
            <person name="Roux S."/>
            <person name="Paez-Espino D."/>
            <person name="Jungbluth S."/>
            <person name="Walsh D.A."/>
            <person name="Denef V.J."/>
            <person name="McMahon K.D."/>
            <person name="Konstantinidis K.T."/>
            <person name="Eloe-Fadrosh E.A."/>
            <person name="Kyrpides N.C."/>
            <person name="Woyke T."/>
        </authorList>
    </citation>
    <scope>NUCLEOTIDE SEQUENCE</scope>
    <source>
        <strain evidence="1">GVMAG-M-3300009422-16</strain>
    </source>
</reference>
<protein>
    <submittedName>
        <fullName evidence="1">Uncharacterized protein</fullName>
    </submittedName>
</protein>